<dbReference type="InterPro" id="IPR057326">
    <property type="entry name" value="KR_dom"/>
</dbReference>
<dbReference type="SUPFAM" id="SSF52151">
    <property type="entry name" value="FabD/lysophospholipase-like"/>
    <property type="match status" value="1"/>
</dbReference>
<dbReference type="InterPro" id="IPR020841">
    <property type="entry name" value="PKS_Beta-ketoAc_synthase_dom"/>
</dbReference>
<dbReference type="PROSITE" id="PS52004">
    <property type="entry name" value="KS3_2"/>
    <property type="match status" value="1"/>
</dbReference>
<dbReference type="RefSeq" id="WP_045318512.1">
    <property type="nucleotide sequence ID" value="NZ_JYJG01000599.1"/>
</dbReference>
<dbReference type="Pfam" id="PF00698">
    <property type="entry name" value="Acyl_transf_1"/>
    <property type="match status" value="1"/>
</dbReference>
<feature type="active site" description="Proton acceptor; for dehydratase activity" evidence="5">
    <location>
        <position position="451"/>
    </location>
</feature>
<dbReference type="InterPro" id="IPR013968">
    <property type="entry name" value="PKS_KR"/>
</dbReference>
<name>A0A0F0GG11_LENAE</name>
<dbReference type="Gene3D" id="3.30.70.3290">
    <property type="match status" value="1"/>
</dbReference>
<dbReference type="InterPro" id="IPR001227">
    <property type="entry name" value="Ac_transferase_dom_sf"/>
</dbReference>
<keyword evidence="2" id="KW-0597">Phosphoprotein</keyword>
<dbReference type="InterPro" id="IPR016039">
    <property type="entry name" value="Thiolase-like"/>
</dbReference>
<evidence type="ECO:0000256" key="4">
    <source>
        <dbReference type="ARBA" id="ARBA00023315"/>
    </source>
</evidence>
<dbReference type="GO" id="GO:0031177">
    <property type="term" value="F:phosphopantetheine binding"/>
    <property type="evidence" value="ECO:0007669"/>
    <property type="project" value="InterPro"/>
</dbReference>
<evidence type="ECO:0000259" key="6">
    <source>
        <dbReference type="PROSITE" id="PS50075"/>
    </source>
</evidence>
<dbReference type="PROSITE" id="PS00012">
    <property type="entry name" value="PHOSPHOPANTETHEINE"/>
    <property type="match status" value="1"/>
</dbReference>
<keyword evidence="3" id="KW-0808">Transferase</keyword>
<organism evidence="9 10">
    <name type="scientific">Lentzea aerocolonigenes</name>
    <name type="common">Lechevalieria aerocolonigenes</name>
    <name type="synonym">Saccharothrix aerocolonigenes</name>
    <dbReference type="NCBI Taxonomy" id="68170"/>
    <lineage>
        <taxon>Bacteria</taxon>
        <taxon>Bacillati</taxon>
        <taxon>Actinomycetota</taxon>
        <taxon>Actinomycetes</taxon>
        <taxon>Pseudonocardiales</taxon>
        <taxon>Pseudonocardiaceae</taxon>
        <taxon>Lentzea</taxon>
    </lineage>
</organism>
<keyword evidence="10" id="KW-1185">Reference proteome</keyword>
<dbReference type="Gene3D" id="1.10.1200.10">
    <property type="entry name" value="ACP-like"/>
    <property type="match status" value="1"/>
</dbReference>
<feature type="active site" description="Proton donor; for dehydratase activity" evidence="5">
    <location>
        <position position="605"/>
    </location>
</feature>
<dbReference type="PANTHER" id="PTHR43775">
    <property type="entry name" value="FATTY ACID SYNTHASE"/>
    <property type="match status" value="1"/>
</dbReference>
<dbReference type="GO" id="GO:0004312">
    <property type="term" value="F:fatty acid synthase activity"/>
    <property type="evidence" value="ECO:0007669"/>
    <property type="project" value="TreeGrafter"/>
</dbReference>
<dbReference type="Pfam" id="PF22953">
    <property type="entry name" value="SpnB_Rossmann"/>
    <property type="match status" value="1"/>
</dbReference>
<dbReference type="PANTHER" id="PTHR43775:SF51">
    <property type="entry name" value="INACTIVE PHENOLPHTHIOCEROL SYNTHESIS POLYKETIDE SYNTHASE TYPE I PKS1-RELATED"/>
    <property type="match status" value="1"/>
</dbReference>
<feature type="region of interest" description="C-terminal hotdog fold" evidence="5">
    <location>
        <begin position="548"/>
        <end position="677"/>
    </location>
</feature>
<dbReference type="eggNOG" id="COG1028">
    <property type="taxonomic scope" value="Bacteria"/>
</dbReference>
<dbReference type="SMART" id="SM00825">
    <property type="entry name" value="PKS_KS"/>
    <property type="match status" value="1"/>
</dbReference>
<dbReference type="Pfam" id="PF00550">
    <property type="entry name" value="PP-binding"/>
    <property type="match status" value="1"/>
</dbReference>
<dbReference type="InterPro" id="IPR042104">
    <property type="entry name" value="PKS_dehydratase_sf"/>
</dbReference>
<keyword evidence="1" id="KW-0596">Phosphopantetheine</keyword>
<evidence type="ECO:0000259" key="8">
    <source>
        <dbReference type="PROSITE" id="PS52019"/>
    </source>
</evidence>
<dbReference type="InterPro" id="IPR036291">
    <property type="entry name" value="NAD(P)-bd_dom_sf"/>
</dbReference>
<dbReference type="OrthoDB" id="9778690at2"/>
<dbReference type="InterPro" id="IPR014043">
    <property type="entry name" value="Acyl_transferase_dom"/>
</dbReference>
<dbReference type="InterPro" id="IPR049900">
    <property type="entry name" value="PKS_mFAS_DH"/>
</dbReference>
<dbReference type="SMART" id="SM01294">
    <property type="entry name" value="PKS_PP_betabranch"/>
    <property type="match status" value="1"/>
</dbReference>
<dbReference type="InterPro" id="IPR014031">
    <property type="entry name" value="Ketoacyl_synth_C"/>
</dbReference>
<accession>A0A0F0GG11</accession>
<evidence type="ECO:0000313" key="9">
    <source>
        <dbReference type="EMBL" id="KJK33047.1"/>
    </source>
</evidence>
<sequence length="1483" mass="156609">WLVSAKSAEALAAQVERVRGVEADAVDVGFTLAGRARFDHRAVVLGDDVVMGQVTTAGKTVFVFPGQGSQWVGMGRELLATNEVFAGKIAECDEALRPFVSWSLVEVLRDELELDQVDVVQPVLWAVMVSLAEVWRSYGVEPQAVVGHSQGEIAAAAVAGALSLQDAARVVALRSQAVDEALSRRGGMLSVSLPVDEVRPLIARYGERVAVAAVNGPRSTVVAGEVEALAEIVATCVNNEVRARMIAVDYASHTPQVEAIRERVLNDLAGIEPRTGSIALYSTVTGEPIDTAVMDAGYWFTNLRQTVEFQNATNALLRDGFRFFVEPSAHPVLTIGVEQTAAETDVVVLGTLRRNEGGQKQLLTALSQAHVRGLNVKWDFSGGKLVDLPTYAFQRQRFWPAGRIGSGDPSGLGLSAVEHPLLGAAVSVAGSEDVLFTSRLSAHSHPWLKDHAVSGTTLLPGTAFVELAVRAGDEVGCEKLDELTISAPLVLDGSVQLQVAVRGGENSRAVTIYSRTEDDAPWTEHASGTLSSGSAISDFDATAWPPSAESVDVEGAYEHFADMGFEYGPAFQGLRAVWRDGDDVYAEVMTTEDTAGFGLHPALLDAALHAALLAKDGAGLPFSWEGVSLHATGATELRVRLRSTGDAMEIALADTTGQPVATVESLVVRPVALPRNEVDRDSLFRIEWAPVVLPSEAAGNVVVEHVVGDGDVIESTRALTSRVLAKLQEWITSERAERLAFVTREGDLAGQAVWGLVRSAQTEHPGRFVLVDVDDDAVLPQALAADEPQLRIRQGQLHAPRLTRAAAAREVVWESPVLITGGGGLGGVIAQHLVAEHGVTELILASRSGKKPDWEVDAAVKVVKCDVSDRKALQRLLKKHTVKSVVHTAGVLDDGVIESLTPEQFDTVLRPKVDAAWHLHELLPQARIVLFSSAAGILGGAGQGNYAAANAFLDALARHRPNTVSLAWGTWEAAVGLTGSLTEADRERLVRAGMPPITPAQGTALFDAAVATGEAVLLPARLDLATLRAQGEVPALLRGLIRTRARRTVAGSDAATGLAAKLRPLGEAERLDALLDVIRTQVSAVLALESFDAGRAFRDLGFDSLTAVDLRNRLTAVTGLRLPATLVFDYPTAHVLAAFLRDELFGSDEVAVATRAVSDDDPIVVVGMACRFPGGVSTPEDLWRLVLDGTDAISEFPSDRGWDLDSLFSGNDIGTSATRLGGFLHDAGEFDPAFFGMSPREALATDSQQRLLLETAWEAFERAGIDPVSLRGSDTGVFAGVMYNDYAQLLGGEFEGHHGTGSSPSVASGRVSYVLGLEGPAVTIDTACSSSLVAMHLAAQSLRTGESSLALAGGVAVMSTPATFIEISRQRGVSPDGRCKAFSEGADGTGFSEGAGLLVLERQSDALRHGHNILAVLKGTAVNQDGASNGLTAPNGPSQQRVIRAALAAAGLSPNDVDAVEAHGTGTSLGDPIEAQALLAVYG</sequence>
<feature type="domain" description="Ketosynthase family 3 (KS3)" evidence="7">
    <location>
        <begin position="1160"/>
        <end position="1483"/>
    </location>
</feature>
<dbReference type="PROSITE" id="PS52019">
    <property type="entry name" value="PKS_MFAS_DH"/>
    <property type="match status" value="1"/>
</dbReference>
<dbReference type="Pfam" id="PF21089">
    <property type="entry name" value="PKS_DH_N"/>
    <property type="match status" value="1"/>
</dbReference>
<keyword evidence="4" id="KW-0012">Acyltransferase</keyword>
<dbReference type="PROSITE" id="PS50075">
    <property type="entry name" value="CARRIER"/>
    <property type="match status" value="1"/>
</dbReference>
<dbReference type="CDD" id="cd08956">
    <property type="entry name" value="KR_3_FAS_SDR_x"/>
    <property type="match status" value="1"/>
</dbReference>
<evidence type="ECO:0000256" key="5">
    <source>
        <dbReference type="PROSITE-ProRule" id="PRU01363"/>
    </source>
</evidence>
<dbReference type="SUPFAM" id="SSF51735">
    <property type="entry name" value="NAD(P)-binding Rossmann-fold domains"/>
    <property type="match status" value="2"/>
</dbReference>
<dbReference type="InterPro" id="IPR014030">
    <property type="entry name" value="Ketoacyl_synth_N"/>
</dbReference>
<dbReference type="InterPro" id="IPR036736">
    <property type="entry name" value="ACP-like_sf"/>
</dbReference>
<gene>
    <name evidence="9" type="ORF">UK23_47760</name>
</gene>
<dbReference type="Gene3D" id="3.10.129.110">
    <property type="entry name" value="Polyketide synthase dehydratase"/>
    <property type="match status" value="1"/>
</dbReference>
<dbReference type="SUPFAM" id="SSF47336">
    <property type="entry name" value="ACP-like"/>
    <property type="match status" value="1"/>
</dbReference>
<dbReference type="Pfam" id="PF00109">
    <property type="entry name" value="ketoacyl-synt"/>
    <property type="match status" value="1"/>
</dbReference>
<dbReference type="InterPro" id="IPR016035">
    <property type="entry name" value="Acyl_Trfase/lysoPLipase"/>
</dbReference>
<dbReference type="InterPro" id="IPR049551">
    <property type="entry name" value="PKS_DH_C"/>
</dbReference>
<dbReference type="Proteomes" id="UP000033393">
    <property type="component" value="Unassembled WGS sequence"/>
</dbReference>
<evidence type="ECO:0000256" key="1">
    <source>
        <dbReference type="ARBA" id="ARBA00022450"/>
    </source>
</evidence>
<dbReference type="InterPro" id="IPR050091">
    <property type="entry name" value="PKS_NRPS_Biosynth_Enz"/>
</dbReference>
<proteinExistence type="predicted"/>
<dbReference type="FunFam" id="3.40.366.10:FF:000002">
    <property type="entry name" value="Probable polyketide synthase 2"/>
    <property type="match status" value="1"/>
</dbReference>
<protein>
    <submittedName>
        <fullName evidence="9">Uncharacterized protein</fullName>
    </submittedName>
</protein>
<evidence type="ECO:0000313" key="10">
    <source>
        <dbReference type="Proteomes" id="UP000033393"/>
    </source>
</evidence>
<feature type="non-terminal residue" evidence="9">
    <location>
        <position position="1483"/>
    </location>
</feature>
<dbReference type="Gene3D" id="3.40.366.10">
    <property type="entry name" value="Malonyl-Coenzyme A Acyl Carrier Protein, domain 2"/>
    <property type="match status" value="1"/>
</dbReference>
<dbReference type="InterPro" id="IPR016036">
    <property type="entry name" value="Malonyl_transacylase_ACP-bd"/>
</dbReference>
<dbReference type="SUPFAM" id="SSF53901">
    <property type="entry name" value="Thiolase-like"/>
    <property type="match status" value="1"/>
</dbReference>
<comment type="caution">
    <text evidence="9">The sequence shown here is derived from an EMBL/GenBank/DDBJ whole genome shotgun (WGS) entry which is preliminary data.</text>
</comment>
<feature type="region of interest" description="N-terminal hotdog fold" evidence="5">
    <location>
        <begin position="419"/>
        <end position="537"/>
    </location>
</feature>
<dbReference type="SMART" id="SM00822">
    <property type="entry name" value="PKS_KR"/>
    <property type="match status" value="1"/>
</dbReference>
<dbReference type="SUPFAM" id="SSF55048">
    <property type="entry name" value="Probable ACP-binding domain of malonyl-CoA ACP transacylase"/>
    <property type="match status" value="1"/>
</dbReference>
<dbReference type="PROSITE" id="PS00606">
    <property type="entry name" value="KS3_1"/>
    <property type="match status" value="1"/>
</dbReference>
<dbReference type="Pfam" id="PF02801">
    <property type="entry name" value="Ketoacyl-synt_C"/>
    <property type="match status" value="1"/>
</dbReference>
<evidence type="ECO:0000256" key="2">
    <source>
        <dbReference type="ARBA" id="ARBA00022553"/>
    </source>
</evidence>
<dbReference type="SMART" id="SM00827">
    <property type="entry name" value="PKS_AT"/>
    <property type="match status" value="1"/>
</dbReference>
<evidence type="ECO:0000256" key="3">
    <source>
        <dbReference type="ARBA" id="ARBA00022679"/>
    </source>
</evidence>
<feature type="domain" description="Carrier" evidence="6">
    <location>
        <begin position="1069"/>
        <end position="1144"/>
    </location>
</feature>
<feature type="non-terminal residue" evidence="9">
    <location>
        <position position="1"/>
    </location>
</feature>
<feature type="domain" description="PKS/mFAS DH" evidence="8">
    <location>
        <begin position="419"/>
        <end position="677"/>
    </location>
</feature>
<dbReference type="InterPro" id="IPR020807">
    <property type="entry name" value="PKS_DH"/>
</dbReference>
<dbReference type="SMART" id="SM00823">
    <property type="entry name" value="PKS_PP"/>
    <property type="match status" value="1"/>
</dbReference>
<dbReference type="CDD" id="cd00833">
    <property type="entry name" value="PKS"/>
    <property type="match status" value="1"/>
</dbReference>
<dbReference type="InterPro" id="IPR009081">
    <property type="entry name" value="PP-bd_ACP"/>
</dbReference>
<dbReference type="Pfam" id="PF14765">
    <property type="entry name" value="PS-DH"/>
    <property type="match status" value="1"/>
</dbReference>
<dbReference type="InterPro" id="IPR006162">
    <property type="entry name" value="Ppantetheine_attach_site"/>
</dbReference>
<dbReference type="GO" id="GO:0004315">
    <property type="term" value="F:3-oxoacyl-[acyl-carrier-protein] synthase activity"/>
    <property type="evidence" value="ECO:0007669"/>
    <property type="project" value="InterPro"/>
</dbReference>
<dbReference type="eggNOG" id="COG3321">
    <property type="taxonomic scope" value="Bacteria"/>
</dbReference>
<dbReference type="GO" id="GO:0006633">
    <property type="term" value="P:fatty acid biosynthetic process"/>
    <property type="evidence" value="ECO:0007669"/>
    <property type="project" value="InterPro"/>
</dbReference>
<evidence type="ECO:0000259" key="7">
    <source>
        <dbReference type="PROSITE" id="PS52004"/>
    </source>
</evidence>
<dbReference type="Gene3D" id="3.40.50.720">
    <property type="entry name" value="NAD(P)-binding Rossmann-like Domain"/>
    <property type="match status" value="1"/>
</dbReference>
<dbReference type="InterPro" id="IPR049552">
    <property type="entry name" value="PKS_DH_N"/>
</dbReference>
<dbReference type="EMBL" id="JYJG01000599">
    <property type="protein sequence ID" value="KJK33047.1"/>
    <property type="molecule type" value="Genomic_DNA"/>
</dbReference>
<dbReference type="Pfam" id="PF08659">
    <property type="entry name" value="KR"/>
    <property type="match status" value="1"/>
</dbReference>
<dbReference type="InterPro" id="IPR018201">
    <property type="entry name" value="Ketoacyl_synth_AS"/>
</dbReference>
<reference evidence="9 10" key="1">
    <citation type="submission" date="2015-02" db="EMBL/GenBank/DDBJ databases">
        <authorList>
            <person name="Ju K.-S."/>
            <person name="Doroghazi J.R."/>
            <person name="Metcalf W."/>
        </authorList>
    </citation>
    <scope>NUCLEOTIDE SEQUENCE [LARGE SCALE GENOMIC DNA]</scope>
    <source>
        <strain evidence="9 10">NRRL B-16140</strain>
    </source>
</reference>
<dbReference type="InterPro" id="IPR055123">
    <property type="entry name" value="SpnB-like_Rossmann"/>
</dbReference>
<dbReference type="InterPro" id="IPR020806">
    <property type="entry name" value="PKS_PP-bd"/>
</dbReference>
<dbReference type="SMART" id="SM00826">
    <property type="entry name" value="PKS_DH"/>
    <property type="match status" value="1"/>
</dbReference>
<dbReference type="Gene3D" id="3.40.47.10">
    <property type="match status" value="1"/>
</dbReference>